<dbReference type="GO" id="GO:0008320">
    <property type="term" value="F:protein transmembrane transporter activity"/>
    <property type="evidence" value="ECO:0007669"/>
    <property type="project" value="TreeGrafter"/>
</dbReference>
<accession>A0A0D9W8B1</accession>
<name>A0A0D9W8B1_9ORYZ</name>
<dbReference type="Proteomes" id="UP000032180">
    <property type="component" value="Chromosome 4"/>
</dbReference>
<dbReference type="PANTHER" id="PTHR15371">
    <property type="entry name" value="TIM23"/>
    <property type="match status" value="1"/>
</dbReference>
<evidence type="ECO:0000256" key="5">
    <source>
        <dbReference type="SAM" id="MobiDB-lite"/>
    </source>
</evidence>
<dbReference type="InterPro" id="IPR045238">
    <property type="entry name" value="Tim23-like"/>
</dbReference>
<evidence type="ECO:0000256" key="2">
    <source>
        <dbReference type="ARBA" id="ARBA00022692"/>
    </source>
</evidence>
<dbReference type="Pfam" id="PF02466">
    <property type="entry name" value="Tim17"/>
    <property type="match status" value="1"/>
</dbReference>
<organism evidence="6 7">
    <name type="scientific">Leersia perrieri</name>
    <dbReference type="NCBI Taxonomy" id="77586"/>
    <lineage>
        <taxon>Eukaryota</taxon>
        <taxon>Viridiplantae</taxon>
        <taxon>Streptophyta</taxon>
        <taxon>Embryophyta</taxon>
        <taxon>Tracheophyta</taxon>
        <taxon>Spermatophyta</taxon>
        <taxon>Magnoliopsida</taxon>
        <taxon>Liliopsida</taxon>
        <taxon>Poales</taxon>
        <taxon>Poaceae</taxon>
        <taxon>BOP clade</taxon>
        <taxon>Oryzoideae</taxon>
        <taxon>Oryzeae</taxon>
        <taxon>Oryzinae</taxon>
        <taxon>Leersia</taxon>
    </lineage>
</organism>
<keyword evidence="7" id="KW-1185">Reference proteome</keyword>
<keyword evidence="4" id="KW-0472">Membrane</keyword>
<reference evidence="6 7" key="1">
    <citation type="submission" date="2012-08" db="EMBL/GenBank/DDBJ databases">
        <title>Oryza genome evolution.</title>
        <authorList>
            <person name="Wing R.A."/>
        </authorList>
    </citation>
    <scope>NUCLEOTIDE SEQUENCE</scope>
</reference>
<reference evidence="6" key="3">
    <citation type="submission" date="2015-04" db="UniProtKB">
        <authorList>
            <consortium name="EnsemblPlants"/>
        </authorList>
    </citation>
    <scope>IDENTIFICATION</scope>
</reference>
<dbReference type="HOGENOM" id="CLU_118311_0_0_1"/>
<keyword evidence="2" id="KW-0812">Transmembrane</keyword>
<dbReference type="Gramene" id="LPERR04G17950.1">
    <property type="protein sequence ID" value="LPERR04G17950.1"/>
    <property type="gene ID" value="LPERR04G17950"/>
</dbReference>
<dbReference type="GO" id="GO:0030150">
    <property type="term" value="P:protein import into mitochondrial matrix"/>
    <property type="evidence" value="ECO:0007669"/>
    <property type="project" value="TreeGrafter"/>
</dbReference>
<dbReference type="STRING" id="77586.A0A0D9W8B1"/>
<evidence type="ECO:0000313" key="7">
    <source>
        <dbReference type="Proteomes" id="UP000032180"/>
    </source>
</evidence>
<dbReference type="PANTHER" id="PTHR15371:SF19">
    <property type="entry name" value="OS04G0566700 PROTEIN"/>
    <property type="match status" value="1"/>
</dbReference>
<dbReference type="EnsemblPlants" id="LPERR04G17950.1">
    <property type="protein sequence ID" value="LPERR04G17950.1"/>
    <property type="gene ID" value="LPERR04G17950"/>
</dbReference>
<dbReference type="AlphaFoldDB" id="A0A0D9W8B1"/>
<keyword evidence="3" id="KW-1133">Transmembrane helix</keyword>
<dbReference type="eggNOG" id="KOG3324">
    <property type="taxonomic scope" value="Eukaryota"/>
</dbReference>
<feature type="region of interest" description="Disordered" evidence="5">
    <location>
        <begin position="1"/>
        <end position="21"/>
    </location>
</feature>
<evidence type="ECO:0000256" key="1">
    <source>
        <dbReference type="ARBA" id="ARBA00004141"/>
    </source>
</evidence>
<evidence type="ECO:0000256" key="4">
    <source>
        <dbReference type="ARBA" id="ARBA00023136"/>
    </source>
</evidence>
<evidence type="ECO:0008006" key="8">
    <source>
        <dbReference type="Google" id="ProtNLM"/>
    </source>
</evidence>
<dbReference type="GO" id="GO:0005744">
    <property type="term" value="C:TIM23 mitochondrial import inner membrane translocase complex"/>
    <property type="evidence" value="ECO:0007669"/>
    <property type="project" value="TreeGrafter"/>
</dbReference>
<evidence type="ECO:0000256" key="3">
    <source>
        <dbReference type="ARBA" id="ARBA00022989"/>
    </source>
</evidence>
<reference evidence="7" key="2">
    <citation type="submission" date="2013-12" db="EMBL/GenBank/DDBJ databases">
        <authorList>
            <person name="Yu Y."/>
            <person name="Lee S."/>
            <person name="de Baynast K."/>
            <person name="Wissotski M."/>
            <person name="Liu L."/>
            <person name="Talag J."/>
            <person name="Goicoechea J."/>
            <person name="Angelova A."/>
            <person name="Jetty R."/>
            <person name="Kudrna D."/>
            <person name="Golser W."/>
            <person name="Rivera L."/>
            <person name="Zhang J."/>
            <person name="Wing R."/>
        </authorList>
    </citation>
    <scope>NUCLEOTIDE SEQUENCE</scope>
</reference>
<protein>
    <recommendedName>
        <fullName evidence="8">Mitochondrial import inner membrane translocase subunit TIM23</fullName>
    </recommendedName>
</protein>
<sequence length="197" mass="20482">MATDQFNYCDRRPGGDTTGPSRRTYAVQQPEGLTISFRSLYDLPTTPEFLFPDEALLGNTRTWGENLTLYTGCGYLAGRAAGAAAGLRRAAAEAERGESVKLRASRALTQCGSVGRAYGNRLGAIELLFSGIESAVGGIRAEGWENSVAAGIGTGALYRSAAGPRAAIVGAVVGRIMAGAAVAGMPALTRYAPNLSF</sequence>
<comment type="subcellular location">
    <subcellularLocation>
        <location evidence="1">Membrane</location>
        <topology evidence="1">Multi-pass membrane protein</topology>
    </subcellularLocation>
</comment>
<proteinExistence type="predicted"/>
<evidence type="ECO:0000313" key="6">
    <source>
        <dbReference type="EnsemblPlants" id="LPERR04G17950.1"/>
    </source>
</evidence>